<evidence type="ECO:0000313" key="8">
    <source>
        <dbReference type="EMBL" id="KIK27533.1"/>
    </source>
</evidence>
<dbReference type="Pfam" id="PF00350">
    <property type="entry name" value="Dynamin_N"/>
    <property type="match status" value="1"/>
</dbReference>
<protein>
    <recommendedName>
        <fullName evidence="7">Dynamin-type G domain-containing protein</fullName>
    </recommendedName>
</protein>
<sequence length="708" mass="77657">MRLGQESPLPAITGERHLKVEDVQEAYVERKDRLLDGLDTTQRLLRDVRDFNKNEWVVRYPTLQETDPIRETSTSRKPRRSIRRSLSFADDPDSQTDVIYTPSHNSSVRAVTLASIADAEESAEFLGGSNLQQDGLGGNDDGCLLPSKCGDFSILRLDLKLGPSGSSTSPTALVSHLERGSIAKLLDERIGSAIQHMEKLRLRITDTSSKVLVTGDLNAGKSTFVNALLRREVMPVDQQPCTTAFCEVHDASENDGVEEVHVLKQGVTYSATDESTFTRASLADLESIVTDNETGVQPVLKIYLADSRVPSESLLNNGVVDISLIDAPGLNRDSLKTTALFARQEEIDVVNSRDTLEDTLEGVEETGASKSHERTKAILSTALDRVAQGQPGVDHCLSLPAYRSRLRIWDYARDVRKVLLTSLDAAVKLAEEEARLTTKAGVTKITDLGDEHLPQGVERSRRVFAPEAMFNVRPGKKGGLNDRHSPTAHVVVAGGVYNLGIGLAQRSDMLDTSFSDVFDFNHHLAVHFGSGEGDDNESNPTALSVLSIGVSALTMVGGKVIGARGLIDGVIRLSDLSANETARTWVAPMIGAVVVGATAYFVYRLPDTIPKTIGRRIRASLLNVEENATEAETFINAHAGRVSRETRKVLRLASWDLRERFRVAMEERGREVKEAEELERNARNALQFFLEVERRSGVVRKEAGLFNS</sequence>
<evidence type="ECO:0000313" key="9">
    <source>
        <dbReference type="Proteomes" id="UP000054018"/>
    </source>
</evidence>
<dbReference type="AlphaFoldDB" id="A0A0D0A671"/>
<dbReference type="PROSITE" id="PS51718">
    <property type="entry name" value="G_DYNAMIN_2"/>
    <property type="match status" value="1"/>
</dbReference>
<organism evidence="8 9">
    <name type="scientific">Pisolithus microcarpus 441</name>
    <dbReference type="NCBI Taxonomy" id="765257"/>
    <lineage>
        <taxon>Eukaryota</taxon>
        <taxon>Fungi</taxon>
        <taxon>Dikarya</taxon>
        <taxon>Basidiomycota</taxon>
        <taxon>Agaricomycotina</taxon>
        <taxon>Agaricomycetes</taxon>
        <taxon>Agaricomycetidae</taxon>
        <taxon>Boletales</taxon>
        <taxon>Sclerodermatineae</taxon>
        <taxon>Pisolithaceae</taxon>
        <taxon>Pisolithus</taxon>
    </lineage>
</organism>
<dbReference type="InterPro" id="IPR045063">
    <property type="entry name" value="Dynamin_N"/>
</dbReference>
<dbReference type="GO" id="GO:0008053">
    <property type="term" value="P:mitochondrial fusion"/>
    <property type="evidence" value="ECO:0007669"/>
    <property type="project" value="TreeGrafter"/>
</dbReference>
<evidence type="ECO:0000256" key="1">
    <source>
        <dbReference type="ARBA" id="ARBA00004370"/>
    </source>
</evidence>
<dbReference type="SUPFAM" id="SSF52540">
    <property type="entry name" value="P-loop containing nucleoside triphosphate hydrolases"/>
    <property type="match status" value="1"/>
</dbReference>
<dbReference type="PANTHER" id="PTHR10465:SF0">
    <property type="entry name" value="SARCALUMENIN"/>
    <property type="match status" value="1"/>
</dbReference>
<feature type="domain" description="Dynamin-type G" evidence="7">
    <location>
        <begin position="205"/>
        <end position="458"/>
    </location>
</feature>
<dbReference type="InterPro" id="IPR027094">
    <property type="entry name" value="Mitofusin_fam"/>
</dbReference>
<dbReference type="GO" id="GO:0051646">
    <property type="term" value="P:mitochondrion localization"/>
    <property type="evidence" value="ECO:0007669"/>
    <property type="project" value="TreeGrafter"/>
</dbReference>
<dbReference type="PANTHER" id="PTHR10465">
    <property type="entry name" value="TRANSMEMBRANE GTPASE FZO1"/>
    <property type="match status" value="1"/>
</dbReference>
<comment type="subcellular location">
    <subcellularLocation>
        <location evidence="1">Membrane</location>
    </subcellularLocation>
</comment>
<evidence type="ECO:0000256" key="6">
    <source>
        <dbReference type="ARBA" id="ARBA00023136"/>
    </source>
</evidence>
<proteinExistence type="predicted"/>
<evidence type="ECO:0000256" key="4">
    <source>
        <dbReference type="ARBA" id="ARBA00023054"/>
    </source>
</evidence>
<evidence type="ECO:0000259" key="7">
    <source>
        <dbReference type="PROSITE" id="PS51718"/>
    </source>
</evidence>
<dbReference type="GO" id="GO:0005741">
    <property type="term" value="C:mitochondrial outer membrane"/>
    <property type="evidence" value="ECO:0007669"/>
    <property type="project" value="TreeGrafter"/>
</dbReference>
<gene>
    <name evidence="8" type="ORF">PISMIDRAFT_92916</name>
</gene>
<keyword evidence="2" id="KW-0547">Nucleotide-binding</keyword>
<evidence type="ECO:0000256" key="5">
    <source>
        <dbReference type="ARBA" id="ARBA00023134"/>
    </source>
</evidence>
<dbReference type="GO" id="GO:0005525">
    <property type="term" value="F:GTP binding"/>
    <property type="evidence" value="ECO:0007669"/>
    <property type="project" value="UniProtKB-KW"/>
</dbReference>
<name>A0A0D0A671_9AGAM</name>
<accession>A0A0D0A671</accession>
<reference evidence="9" key="2">
    <citation type="submission" date="2015-01" db="EMBL/GenBank/DDBJ databases">
        <title>Evolutionary Origins and Diversification of the Mycorrhizal Mutualists.</title>
        <authorList>
            <consortium name="DOE Joint Genome Institute"/>
            <consortium name="Mycorrhizal Genomics Consortium"/>
            <person name="Kohler A."/>
            <person name="Kuo A."/>
            <person name="Nagy L.G."/>
            <person name="Floudas D."/>
            <person name="Copeland A."/>
            <person name="Barry K.W."/>
            <person name="Cichocki N."/>
            <person name="Veneault-Fourrey C."/>
            <person name="LaButti K."/>
            <person name="Lindquist E.A."/>
            <person name="Lipzen A."/>
            <person name="Lundell T."/>
            <person name="Morin E."/>
            <person name="Murat C."/>
            <person name="Riley R."/>
            <person name="Ohm R."/>
            <person name="Sun H."/>
            <person name="Tunlid A."/>
            <person name="Henrissat B."/>
            <person name="Grigoriev I.V."/>
            <person name="Hibbett D.S."/>
            <person name="Martin F."/>
        </authorList>
    </citation>
    <scope>NUCLEOTIDE SEQUENCE [LARGE SCALE GENOMIC DNA]</scope>
    <source>
        <strain evidence="9">441</strain>
    </source>
</reference>
<keyword evidence="3" id="KW-0378">Hydrolase</keyword>
<keyword evidence="5" id="KW-0342">GTP-binding</keyword>
<evidence type="ECO:0000256" key="3">
    <source>
        <dbReference type="ARBA" id="ARBA00022801"/>
    </source>
</evidence>
<dbReference type="OrthoDB" id="9984778at2759"/>
<dbReference type="EMBL" id="KN833696">
    <property type="protein sequence ID" value="KIK27533.1"/>
    <property type="molecule type" value="Genomic_DNA"/>
</dbReference>
<keyword evidence="6" id="KW-0472">Membrane</keyword>
<dbReference type="HOGENOM" id="CLU_011752_0_0_1"/>
<evidence type="ECO:0000256" key="2">
    <source>
        <dbReference type="ARBA" id="ARBA00022741"/>
    </source>
</evidence>
<keyword evidence="9" id="KW-1185">Reference proteome</keyword>
<dbReference type="Gene3D" id="3.40.50.300">
    <property type="entry name" value="P-loop containing nucleotide triphosphate hydrolases"/>
    <property type="match status" value="1"/>
</dbReference>
<keyword evidence="4" id="KW-0175">Coiled coil</keyword>
<dbReference type="Proteomes" id="UP000054018">
    <property type="component" value="Unassembled WGS sequence"/>
</dbReference>
<reference evidence="8 9" key="1">
    <citation type="submission" date="2014-04" db="EMBL/GenBank/DDBJ databases">
        <authorList>
            <consortium name="DOE Joint Genome Institute"/>
            <person name="Kuo A."/>
            <person name="Kohler A."/>
            <person name="Costa M.D."/>
            <person name="Nagy L.G."/>
            <person name="Floudas D."/>
            <person name="Copeland A."/>
            <person name="Barry K.W."/>
            <person name="Cichocki N."/>
            <person name="Veneault-Fourrey C."/>
            <person name="LaButti K."/>
            <person name="Lindquist E.A."/>
            <person name="Lipzen A."/>
            <person name="Lundell T."/>
            <person name="Morin E."/>
            <person name="Murat C."/>
            <person name="Sun H."/>
            <person name="Tunlid A."/>
            <person name="Henrissat B."/>
            <person name="Grigoriev I.V."/>
            <person name="Hibbett D.S."/>
            <person name="Martin F."/>
            <person name="Nordberg H.P."/>
            <person name="Cantor M.N."/>
            <person name="Hua S.X."/>
        </authorList>
    </citation>
    <scope>NUCLEOTIDE SEQUENCE [LARGE SCALE GENOMIC DNA]</scope>
    <source>
        <strain evidence="8 9">441</strain>
    </source>
</reference>
<dbReference type="GO" id="GO:0003924">
    <property type="term" value="F:GTPase activity"/>
    <property type="evidence" value="ECO:0007669"/>
    <property type="project" value="InterPro"/>
</dbReference>
<dbReference type="InterPro" id="IPR027417">
    <property type="entry name" value="P-loop_NTPase"/>
</dbReference>
<dbReference type="InterPro" id="IPR030381">
    <property type="entry name" value="G_DYNAMIN_dom"/>
</dbReference>
<dbReference type="STRING" id="765257.A0A0D0A671"/>